<name>A0A097AT97_THEKI</name>
<dbReference type="PANTHER" id="PTHR33121:SF70">
    <property type="entry name" value="SIGNALING PROTEIN YKOW"/>
    <property type="match status" value="1"/>
</dbReference>
<evidence type="ECO:0000313" key="3">
    <source>
        <dbReference type="Proteomes" id="UP000029669"/>
    </source>
</evidence>
<dbReference type="GO" id="GO:0071111">
    <property type="term" value="F:cyclic-guanylate-specific phosphodiesterase activity"/>
    <property type="evidence" value="ECO:0007669"/>
    <property type="project" value="InterPro"/>
</dbReference>
<dbReference type="InterPro" id="IPR050706">
    <property type="entry name" value="Cyclic-di-GMP_PDE-like"/>
</dbReference>
<accession>A0A097AT97</accession>
<organism evidence="2 3">
    <name type="scientific">Thermoanaerobacter kivui</name>
    <name type="common">Acetogenium kivui</name>
    <dbReference type="NCBI Taxonomy" id="2325"/>
    <lineage>
        <taxon>Bacteria</taxon>
        <taxon>Bacillati</taxon>
        <taxon>Bacillota</taxon>
        <taxon>Clostridia</taxon>
        <taxon>Thermoanaerobacterales</taxon>
        <taxon>Thermoanaerobacteraceae</taxon>
        <taxon>Thermoanaerobacter</taxon>
    </lineage>
</organism>
<reference evidence="3" key="1">
    <citation type="journal article" date="2015" name="Genome Announc.">
        <title>Whole-Genome Sequences of 80 Environmental and Clinical Isolates of Burkholderia pseudomallei.</title>
        <authorList>
            <person name="Johnson S.L."/>
            <person name="Baker A.L."/>
            <person name="Chain P.S."/>
            <person name="Currie B.J."/>
            <person name="Daligault H.E."/>
            <person name="Davenport K.W."/>
            <person name="Davis C.B."/>
            <person name="Inglis T.J."/>
            <person name="Kaestli M."/>
            <person name="Koren S."/>
            <person name="Mayo M."/>
            <person name="Merritt A.J."/>
            <person name="Price E.P."/>
            <person name="Sarovich D.S."/>
            <person name="Warner J."/>
            <person name="Rosovitz M.J."/>
        </authorList>
    </citation>
    <scope>NUCLEOTIDE SEQUENCE [LARGE SCALE GENOMIC DNA]</scope>
    <source>
        <strain evidence="3">DSM 2030</strain>
    </source>
</reference>
<dbReference type="InterPro" id="IPR001633">
    <property type="entry name" value="EAL_dom"/>
</dbReference>
<dbReference type="PANTHER" id="PTHR33121">
    <property type="entry name" value="CYCLIC DI-GMP PHOSPHODIESTERASE PDEF"/>
    <property type="match status" value="1"/>
</dbReference>
<protein>
    <recommendedName>
        <fullName evidence="1">EAL domain-containing protein</fullName>
    </recommendedName>
</protein>
<dbReference type="SUPFAM" id="SSF141868">
    <property type="entry name" value="EAL domain-like"/>
    <property type="match status" value="1"/>
</dbReference>
<dbReference type="Gene3D" id="3.20.20.450">
    <property type="entry name" value="EAL domain"/>
    <property type="match status" value="1"/>
</dbReference>
<dbReference type="PROSITE" id="PS50883">
    <property type="entry name" value="EAL"/>
    <property type="match status" value="1"/>
</dbReference>
<dbReference type="AlphaFoldDB" id="A0A097AT97"/>
<proteinExistence type="predicted"/>
<dbReference type="KEGG" id="tki:TKV_c18790"/>
<sequence>MEVTEGLLIEDVESVINKMNTLASLGVYFLIDDVGTGYSLFTYIKQLLIYELKIDKSFVQDVIDDPNNAAIVKAILLWQSILNSKW</sequence>
<dbReference type="InterPro" id="IPR035919">
    <property type="entry name" value="EAL_sf"/>
</dbReference>
<dbReference type="eggNOG" id="COG5001">
    <property type="taxonomic scope" value="Bacteria"/>
</dbReference>
<feature type="domain" description="EAL" evidence="1">
    <location>
        <begin position="1"/>
        <end position="86"/>
    </location>
</feature>
<gene>
    <name evidence="2" type="ORF">TKV_c18790</name>
</gene>
<evidence type="ECO:0000259" key="1">
    <source>
        <dbReference type="PROSITE" id="PS50883"/>
    </source>
</evidence>
<dbReference type="STRING" id="2325.TKV_c18790"/>
<dbReference type="EMBL" id="CP009170">
    <property type="protein sequence ID" value="AIS53028.1"/>
    <property type="molecule type" value="Genomic_DNA"/>
</dbReference>
<dbReference type="Proteomes" id="UP000029669">
    <property type="component" value="Chromosome"/>
</dbReference>
<dbReference type="CDD" id="cd01948">
    <property type="entry name" value="EAL"/>
    <property type="match status" value="1"/>
</dbReference>
<dbReference type="HOGENOM" id="CLU_2496861_0_0_9"/>
<keyword evidence="3" id="KW-1185">Reference proteome</keyword>
<dbReference type="Pfam" id="PF00563">
    <property type="entry name" value="EAL"/>
    <property type="match status" value="1"/>
</dbReference>
<evidence type="ECO:0000313" key="2">
    <source>
        <dbReference type="EMBL" id="AIS53028.1"/>
    </source>
</evidence>